<evidence type="ECO:0000256" key="6">
    <source>
        <dbReference type="RuleBase" id="RU280814"/>
    </source>
</evidence>
<comment type="subcellular location">
    <subcellularLocation>
        <location evidence="1 6">Membrane</location>
        <topology evidence="1 6">Multi-pass membrane protein</topology>
    </subcellularLocation>
</comment>
<protein>
    <recommendedName>
        <fullName evidence="6">Anoctamin</fullName>
    </recommendedName>
</protein>
<feature type="transmembrane region" description="Helical" evidence="6">
    <location>
        <begin position="561"/>
        <end position="585"/>
    </location>
</feature>
<keyword evidence="5 6" id="KW-0472">Membrane</keyword>
<dbReference type="GO" id="GO:0005254">
    <property type="term" value="F:chloride channel activity"/>
    <property type="evidence" value="ECO:0007669"/>
    <property type="project" value="TreeGrafter"/>
</dbReference>
<dbReference type="Pfam" id="PF04547">
    <property type="entry name" value="Anoctamin"/>
    <property type="match status" value="1"/>
</dbReference>
<evidence type="ECO:0000256" key="4">
    <source>
        <dbReference type="ARBA" id="ARBA00022989"/>
    </source>
</evidence>
<evidence type="ECO:0000256" key="3">
    <source>
        <dbReference type="ARBA" id="ARBA00022692"/>
    </source>
</evidence>
<comment type="caution">
    <text evidence="8">The sequence shown here is derived from an EMBL/GenBank/DDBJ whole genome shotgun (WGS) entry which is preliminary data.</text>
</comment>
<feature type="transmembrane region" description="Helical" evidence="6">
    <location>
        <begin position="368"/>
        <end position="390"/>
    </location>
</feature>
<dbReference type="PANTHER" id="PTHR12308">
    <property type="entry name" value="ANOCTAMIN"/>
    <property type="match status" value="1"/>
</dbReference>
<feature type="transmembrane region" description="Helical" evidence="6">
    <location>
        <begin position="597"/>
        <end position="614"/>
    </location>
</feature>
<dbReference type="OrthoDB" id="296386at2759"/>
<feature type="transmembrane region" description="Helical" evidence="6">
    <location>
        <begin position="325"/>
        <end position="348"/>
    </location>
</feature>
<dbReference type="InterPro" id="IPR007632">
    <property type="entry name" value="Anoctamin"/>
</dbReference>
<feature type="transmembrane region" description="Helical" evidence="6">
    <location>
        <begin position="216"/>
        <end position="242"/>
    </location>
</feature>
<feature type="domain" description="Anoctamin transmembrane" evidence="7">
    <location>
        <begin position="208"/>
        <end position="637"/>
    </location>
</feature>
<keyword evidence="9" id="KW-1185">Reference proteome</keyword>
<evidence type="ECO:0000313" key="8">
    <source>
        <dbReference type="EMBL" id="CAB4003793.1"/>
    </source>
</evidence>
<dbReference type="GO" id="GO:0005886">
    <property type="term" value="C:plasma membrane"/>
    <property type="evidence" value="ECO:0007669"/>
    <property type="project" value="TreeGrafter"/>
</dbReference>
<evidence type="ECO:0000256" key="5">
    <source>
        <dbReference type="ARBA" id="ARBA00023136"/>
    </source>
</evidence>
<evidence type="ECO:0000256" key="1">
    <source>
        <dbReference type="ARBA" id="ARBA00004141"/>
    </source>
</evidence>
<sequence length="655" mass="75276">MEVKHRAAPSLPDSTAGSVENVDPIELDNANTLVVVAFSDDCSEETKEWLKGMFSAPVPQGAGLQVKPVLDQDSKKTFHLSATEKRLIRGAEDLKMKKRDKNNELQEITQENWQDLQEACENSNMRLLNTADKQMIIFDALNDLRAPEDMAVPGCPDKQMHTGQAIIPLVQAFGHVTQIVPLHNKDELNPLKKKWYTSFEWKQPLDEIKDYFGSTIAIYFAFLEYYTFALVPLVLLVFFFSLINLDELWYNIIFALINVLWGTLFLEFWKRNCATMTHRWGTLKHSLAEENEEDPRPLFIGETRTSPITGKKEIHSPDHHRHLKIACVSVPIILFCVYIAITVMSGYIRIQDSLNEKYAKETGFTATFMTTMPSVVYTIVILVLNNLYLRTATMLNDWENHKLESSHQNHLVIKLISFFFINNFYSLFYIAFVLQDMDLLGNHLAALMITSQLTGQVTEQLLPYILYKTRSTKLNKESKTLGLFAKIENDIEYQMKQEPYWGVFWDYLELFLQFGYVFLFSSVYPMAAFWALFNNVFELRTDAFKISKISQRIFAQPSQGIGAWQIAFEIMSVLAVMTNCALLAMSPAVQRWLPSDFTTLNTILVFVAAEHILLGTKFIIATIIPDVPGWIQEEFARKEYQRKEALAKKRQDSTS</sequence>
<organism evidence="8 9">
    <name type="scientific">Paramuricea clavata</name>
    <name type="common">Red gorgonian</name>
    <name type="synonym">Violescent sea-whip</name>
    <dbReference type="NCBI Taxonomy" id="317549"/>
    <lineage>
        <taxon>Eukaryota</taxon>
        <taxon>Metazoa</taxon>
        <taxon>Cnidaria</taxon>
        <taxon>Anthozoa</taxon>
        <taxon>Octocorallia</taxon>
        <taxon>Malacalcyonacea</taxon>
        <taxon>Plexauridae</taxon>
        <taxon>Paramuricea</taxon>
    </lineage>
</organism>
<keyword evidence="4 6" id="KW-1133">Transmembrane helix</keyword>
<feature type="transmembrane region" description="Helical" evidence="6">
    <location>
        <begin position="411"/>
        <end position="434"/>
    </location>
</feature>
<keyword evidence="3 6" id="KW-0812">Transmembrane</keyword>
<feature type="transmembrane region" description="Helical" evidence="6">
    <location>
        <begin position="248"/>
        <end position="269"/>
    </location>
</feature>
<proteinExistence type="inferred from homology"/>
<evidence type="ECO:0000256" key="2">
    <source>
        <dbReference type="ARBA" id="ARBA00009671"/>
    </source>
</evidence>
<gene>
    <name evidence="8" type="ORF">PACLA_8A025806</name>
</gene>
<feature type="transmembrane region" description="Helical" evidence="6">
    <location>
        <begin position="510"/>
        <end position="533"/>
    </location>
</feature>
<accession>A0A6S7HK48</accession>
<dbReference type="Proteomes" id="UP001152795">
    <property type="component" value="Unassembled WGS sequence"/>
</dbReference>
<comment type="similarity">
    <text evidence="2 6">Belongs to the anoctamin family.</text>
</comment>
<reference evidence="8" key="1">
    <citation type="submission" date="2020-04" db="EMBL/GenBank/DDBJ databases">
        <authorList>
            <person name="Alioto T."/>
            <person name="Alioto T."/>
            <person name="Gomez Garrido J."/>
        </authorList>
    </citation>
    <scope>NUCLEOTIDE SEQUENCE</scope>
    <source>
        <strain evidence="8">A484AB</strain>
    </source>
</reference>
<dbReference type="EMBL" id="CACRXK020004727">
    <property type="protein sequence ID" value="CAB4003793.1"/>
    <property type="molecule type" value="Genomic_DNA"/>
</dbReference>
<evidence type="ECO:0000259" key="7">
    <source>
        <dbReference type="Pfam" id="PF04547"/>
    </source>
</evidence>
<dbReference type="PANTHER" id="PTHR12308:SF51">
    <property type="entry name" value="ANOCTAMIN-8"/>
    <property type="match status" value="1"/>
</dbReference>
<evidence type="ECO:0000313" key="9">
    <source>
        <dbReference type="Proteomes" id="UP001152795"/>
    </source>
</evidence>
<dbReference type="AlphaFoldDB" id="A0A6S7HK48"/>
<name>A0A6S7HK48_PARCT</name>
<dbReference type="InterPro" id="IPR049452">
    <property type="entry name" value="Anoctamin_TM"/>
</dbReference>